<evidence type="ECO:0000256" key="5">
    <source>
        <dbReference type="ARBA" id="ARBA00023242"/>
    </source>
</evidence>
<evidence type="ECO:0000256" key="3">
    <source>
        <dbReference type="ARBA" id="ARBA00023125"/>
    </source>
</evidence>
<reference evidence="8 9" key="1">
    <citation type="submission" date="2022-03" db="EMBL/GenBank/DDBJ databases">
        <authorList>
            <person name="Nunn A."/>
            <person name="Chopra R."/>
            <person name="Nunn A."/>
            <person name="Contreras Garrido A."/>
        </authorList>
    </citation>
    <scope>NUCLEOTIDE SEQUENCE [LARGE SCALE GENOMIC DNA]</scope>
</reference>
<dbReference type="GO" id="GO:0005634">
    <property type="term" value="C:nucleus"/>
    <property type="evidence" value="ECO:0007669"/>
    <property type="project" value="UniProtKB-SubCell"/>
</dbReference>
<accession>A0AAU9RIM7</accession>
<evidence type="ECO:0000313" key="8">
    <source>
        <dbReference type="EMBL" id="CAH2038799.1"/>
    </source>
</evidence>
<feature type="compositionally biased region" description="Polar residues" evidence="6">
    <location>
        <begin position="1"/>
        <end position="15"/>
    </location>
</feature>
<dbReference type="PANTHER" id="PTHR31541">
    <property type="entry name" value="B3 DOMAIN PLANT PROTEIN-RELATED"/>
    <property type="match status" value="1"/>
</dbReference>
<comment type="subcellular location">
    <subcellularLocation>
        <location evidence="1">Nucleus</location>
    </subcellularLocation>
</comment>
<keyword evidence="3" id="KW-0238">DNA-binding</keyword>
<dbReference type="InterPro" id="IPR005508">
    <property type="entry name" value="At2g31720-like"/>
</dbReference>
<sequence>MRKNQSLPANASLNHQRVPKTAEEEEEETMKRIFDLVPRRRRSHRGPKKETPVFSRVPIKKRIADTYTTTPKWLLRLKKEMKIADDPMLILEKTLELDDVDPRENRLLVPFESLKRSDFLTSDELNILGDESINNDGRMGVGAFLVDQRTKQWSVVLKKWVLTTETGEISRSLLLSGEWKDVIEANGLRDDDNISLWSFRRHGILFFALDFAGDAIDFLE</sequence>
<dbReference type="InterPro" id="IPR003340">
    <property type="entry name" value="B3_DNA-bd"/>
</dbReference>
<dbReference type="AlphaFoldDB" id="A0AAU9RIM7"/>
<keyword evidence="2" id="KW-0805">Transcription regulation</keyword>
<evidence type="ECO:0000259" key="7">
    <source>
        <dbReference type="PROSITE" id="PS50863"/>
    </source>
</evidence>
<gene>
    <name evidence="8" type="ORF">TAV2_LOCUS2373</name>
</gene>
<protein>
    <recommendedName>
        <fullName evidence="7">TF-B3 domain-containing protein</fullName>
    </recommendedName>
</protein>
<dbReference type="SUPFAM" id="SSF101936">
    <property type="entry name" value="DNA-binding pseudobarrel domain"/>
    <property type="match status" value="1"/>
</dbReference>
<evidence type="ECO:0000313" key="9">
    <source>
        <dbReference type="Proteomes" id="UP000836841"/>
    </source>
</evidence>
<keyword evidence="4" id="KW-0804">Transcription</keyword>
<dbReference type="PANTHER" id="PTHR31541:SF45">
    <property type="entry name" value="GENOME ASSEMBLY, CHROMOSOME: A10"/>
    <property type="match status" value="1"/>
</dbReference>
<dbReference type="InterPro" id="IPR015300">
    <property type="entry name" value="DNA-bd_pseudobarrel_sf"/>
</dbReference>
<dbReference type="Gene3D" id="2.40.330.10">
    <property type="entry name" value="DNA-binding pseudobarrel domain"/>
    <property type="match status" value="1"/>
</dbReference>
<evidence type="ECO:0000256" key="4">
    <source>
        <dbReference type="ARBA" id="ARBA00023163"/>
    </source>
</evidence>
<organism evidence="8 9">
    <name type="scientific">Thlaspi arvense</name>
    <name type="common">Field penny-cress</name>
    <dbReference type="NCBI Taxonomy" id="13288"/>
    <lineage>
        <taxon>Eukaryota</taxon>
        <taxon>Viridiplantae</taxon>
        <taxon>Streptophyta</taxon>
        <taxon>Embryophyta</taxon>
        <taxon>Tracheophyta</taxon>
        <taxon>Spermatophyta</taxon>
        <taxon>Magnoliopsida</taxon>
        <taxon>eudicotyledons</taxon>
        <taxon>Gunneridae</taxon>
        <taxon>Pentapetalae</taxon>
        <taxon>rosids</taxon>
        <taxon>malvids</taxon>
        <taxon>Brassicales</taxon>
        <taxon>Brassicaceae</taxon>
        <taxon>Thlaspideae</taxon>
        <taxon>Thlaspi</taxon>
    </lineage>
</organism>
<dbReference type="GO" id="GO:0003677">
    <property type="term" value="F:DNA binding"/>
    <property type="evidence" value="ECO:0007669"/>
    <property type="project" value="UniProtKB-KW"/>
</dbReference>
<dbReference type="Proteomes" id="UP000836841">
    <property type="component" value="Chromosome 1"/>
</dbReference>
<proteinExistence type="predicted"/>
<feature type="domain" description="TF-B3" evidence="7">
    <location>
        <begin position="111"/>
        <end position="213"/>
    </location>
</feature>
<dbReference type="PROSITE" id="PS50863">
    <property type="entry name" value="B3"/>
    <property type="match status" value="1"/>
</dbReference>
<dbReference type="EMBL" id="OU466857">
    <property type="protein sequence ID" value="CAH2038799.1"/>
    <property type="molecule type" value="Genomic_DNA"/>
</dbReference>
<name>A0AAU9RIM7_THLAR</name>
<feature type="region of interest" description="Disordered" evidence="6">
    <location>
        <begin position="1"/>
        <end position="29"/>
    </location>
</feature>
<keyword evidence="5" id="KW-0539">Nucleus</keyword>
<dbReference type="Pfam" id="PF03754">
    <property type="entry name" value="At2g31720-like"/>
    <property type="match status" value="1"/>
</dbReference>
<keyword evidence="9" id="KW-1185">Reference proteome</keyword>
<evidence type="ECO:0000256" key="6">
    <source>
        <dbReference type="SAM" id="MobiDB-lite"/>
    </source>
</evidence>
<evidence type="ECO:0000256" key="1">
    <source>
        <dbReference type="ARBA" id="ARBA00004123"/>
    </source>
</evidence>
<evidence type="ECO:0000256" key="2">
    <source>
        <dbReference type="ARBA" id="ARBA00023015"/>
    </source>
</evidence>